<organism evidence="1">
    <name type="scientific">Tanacetum cinerariifolium</name>
    <name type="common">Dalmatian daisy</name>
    <name type="synonym">Chrysanthemum cinerariifolium</name>
    <dbReference type="NCBI Taxonomy" id="118510"/>
    <lineage>
        <taxon>Eukaryota</taxon>
        <taxon>Viridiplantae</taxon>
        <taxon>Streptophyta</taxon>
        <taxon>Embryophyta</taxon>
        <taxon>Tracheophyta</taxon>
        <taxon>Spermatophyta</taxon>
        <taxon>Magnoliopsida</taxon>
        <taxon>eudicotyledons</taxon>
        <taxon>Gunneridae</taxon>
        <taxon>Pentapetalae</taxon>
        <taxon>asterids</taxon>
        <taxon>campanulids</taxon>
        <taxon>Asterales</taxon>
        <taxon>Asteraceae</taxon>
        <taxon>Asteroideae</taxon>
        <taxon>Anthemideae</taxon>
        <taxon>Anthemidinae</taxon>
        <taxon>Tanacetum</taxon>
    </lineage>
</organism>
<feature type="non-terminal residue" evidence="1">
    <location>
        <position position="1"/>
    </location>
</feature>
<reference evidence="1" key="1">
    <citation type="journal article" date="2019" name="Sci. Rep.">
        <title>Draft genome of Tanacetum cinerariifolium, the natural source of mosquito coil.</title>
        <authorList>
            <person name="Yamashiro T."/>
            <person name="Shiraishi A."/>
            <person name="Satake H."/>
            <person name="Nakayama K."/>
        </authorList>
    </citation>
    <scope>NUCLEOTIDE SEQUENCE</scope>
</reference>
<dbReference type="EMBL" id="BKCJ010273853">
    <property type="protein sequence ID" value="GEZ39610.1"/>
    <property type="molecule type" value="Genomic_DNA"/>
</dbReference>
<evidence type="ECO:0000313" key="1">
    <source>
        <dbReference type="EMBL" id="GEZ39610.1"/>
    </source>
</evidence>
<name>A0A699IC64_TANCI</name>
<protein>
    <submittedName>
        <fullName evidence="1">Uncharacterized protein</fullName>
    </submittedName>
</protein>
<accession>A0A699IC64</accession>
<comment type="caution">
    <text evidence="1">The sequence shown here is derived from an EMBL/GenBank/DDBJ whole genome shotgun (WGS) entry which is preliminary data.</text>
</comment>
<dbReference type="AlphaFoldDB" id="A0A699IC64"/>
<sequence length="120" mass="13427">VYDQLQAKLAELNGGLDGSLIKEALCDAGDASQYPFHDEKRKRRKRYVMLEMLLSVEQNKIRYNGGTSMVMWNLRVCDDSLDSNEVGFPVTNTSFDALLESLLSTAKPFTQSAGYRILAS</sequence>
<gene>
    <name evidence="1" type="ORF">Tci_511583</name>
</gene>
<proteinExistence type="predicted"/>